<protein>
    <recommendedName>
        <fullName evidence="3">Ferritin-like domain-containing protein</fullName>
    </recommendedName>
</protein>
<comment type="caution">
    <text evidence="1">The sequence shown here is derived from an EMBL/GenBank/DDBJ whole genome shotgun (WGS) entry which is preliminary data.</text>
</comment>
<name>A0A812S8H2_SYMPI</name>
<dbReference type="OrthoDB" id="10489239at2759"/>
<reference evidence="1" key="1">
    <citation type="submission" date="2021-02" db="EMBL/GenBank/DDBJ databases">
        <authorList>
            <person name="Dougan E. K."/>
            <person name="Rhodes N."/>
            <person name="Thang M."/>
            <person name="Chan C."/>
        </authorList>
    </citation>
    <scope>NUCLEOTIDE SEQUENCE</scope>
</reference>
<accession>A0A812S8H2</accession>
<dbReference type="AlphaFoldDB" id="A0A812S8H2"/>
<proteinExistence type="predicted"/>
<evidence type="ECO:0000313" key="1">
    <source>
        <dbReference type="EMBL" id="CAE7468552.1"/>
    </source>
</evidence>
<dbReference type="EMBL" id="CAJNIZ010023370">
    <property type="protein sequence ID" value="CAE7468552.1"/>
    <property type="molecule type" value="Genomic_DNA"/>
</dbReference>
<organism evidence="1 2">
    <name type="scientific">Symbiodinium pilosum</name>
    <name type="common">Dinoflagellate</name>
    <dbReference type="NCBI Taxonomy" id="2952"/>
    <lineage>
        <taxon>Eukaryota</taxon>
        <taxon>Sar</taxon>
        <taxon>Alveolata</taxon>
        <taxon>Dinophyceae</taxon>
        <taxon>Suessiales</taxon>
        <taxon>Symbiodiniaceae</taxon>
        <taxon>Symbiodinium</taxon>
    </lineage>
</organism>
<dbReference type="SUPFAM" id="SSF47240">
    <property type="entry name" value="Ferritin-like"/>
    <property type="match status" value="1"/>
</dbReference>
<gene>
    <name evidence="1" type="ORF">SPIL2461_LOCUS11821</name>
</gene>
<dbReference type="InterPro" id="IPR009078">
    <property type="entry name" value="Ferritin-like_SF"/>
</dbReference>
<keyword evidence="2" id="KW-1185">Reference proteome</keyword>
<feature type="non-terminal residue" evidence="1">
    <location>
        <position position="506"/>
    </location>
</feature>
<evidence type="ECO:0008006" key="3">
    <source>
        <dbReference type="Google" id="ProtNLM"/>
    </source>
</evidence>
<dbReference type="Proteomes" id="UP000649617">
    <property type="component" value="Unassembled WGS sequence"/>
</dbReference>
<sequence>VFLALCQAAYGDGCATMCPDRQEYAAVTLSSLAATAGVGDFADVKAIQLSLPSGVSAEVALSANSTGYAENSTSCPVLRSIPEDEAGTDKVSSVGWAFGTPSFDSTSGTLTVPMTWSCPSYAISSAAGSSVSLALAAATFAAAGRDAIAAAAGAAACATGVGASFGEGSMLCSAGCSPWLHLRLDGGPPSITSNSTSMAFTCPQGGCGGASECSTTAPVNRCEVGWVAGRPYTDEHGPVFAPLAKSNRSCWTEPVTGLDENQQRISGAQRREAAQRWRVAALAEHASVASFARASLELMAVGAPADLLAATHEAALDEIRHAKVAFGLAQHFGEDGVAPGPLPVGAVAVATSLPELAARTFAEGCAGETLSVAKAQLELMSGRFLPEEEAALRAVYADEARHAALAWRTVAWALREDPAPVAKVLRDAEAKLAAAQQTTAEKDESSALHREVVQRLTRPWLQSLLAQSNWPPAVDKATDSSLPARAAAETAEEVARTIRANMVIAV</sequence>
<evidence type="ECO:0000313" key="2">
    <source>
        <dbReference type="Proteomes" id="UP000649617"/>
    </source>
</evidence>